<comment type="caution">
    <text evidence="5">The sequence shown here is derived from an EMBL/GenBank/DDBJ whole genome shotgun (WGS) entry which is preliminary data.</text>
</comment>
<feature type="binding site" evidence="4">
    <location>
        <position position="5"/>
    </location>
    <ligand>
        <name>a divalent metal cation</name>
        <dbReference type="ChEBI" id="CHEBI:60240"/>
        <label>1</label>
    </ligand>
</feature>
<dbReference type="FunFam" id="3.20.20.140:FF:000005">
    <property type="entry name" value="TatD family hydrolase"/>
    <property type="match status" value="1"/>
</dbReference>
<proteinExistence type="inferred from homology"/>
<dbReference type="InterPro" id="IPR018228">
    <property type="entry name" value="DNase_TatD-rel_CS"/>
</dbReference>
<sequence>MIDSHCHLDLNAFAQDIDSVLADSRKAGVTRFLIPGTTVPGWQRQHTLASANPDIDIAYGLHPYFLSPSMDDNKAQLRALESQLASSHASTVAVGEMGLDGVVDIPMDTQQQVLEYQLHLAQEAALPVILHHRKTHHLLHKALKDTGFNRGGVIHAFSGNAQIARQYTDQGFLLGIGGTVTYPRGSKTREAIKSTGLEHLILETDAPDMPMSGRQGQRNSPAYLRDVVIILARLFEKDAQSIIARTTDTYYSQFQRRSQE</sequence>
<comment type="similarity">
    <text evidence="1">Belongs to the metallo-dependent hydrolases superfamily. TatD-type hydrolase family.</text>
</comment>
<feature type="binding site" evidence="4">
    <location>
        <position position="96"/>
    </location>
    <ligand>
        <name>a divalent metal cation</name>
        <dbReference type="ChEBI" id="CHEBI:60240"/>
        <label>1</label>
    </ligand>
</feature>
<dbReference type="EMBL" id="BMXP01000004">
    <property type="protein sequence ID" value="GGW85949.1"/>
    <property type="molecule type" value="Genomic_DNA"/>
</dbReference>
<organism evidence="5 6">
    <name type="scientific">Alteromonas halophila</name>
    <dbReference type="NCBI Taxonomy" id="516698"/>
    <lineage>
        <taxon>Bacteria</taxon>
        <taxon>Pseudomonadati</taxon>
        <taxon>Pseudomonadota</taxon>
        <taxon>Gammaproteobacteria</taxon>
        <taxon>Alteromonadales</taxon>
        <taxon>Alteromonadaceae</taxon>
        <taxon>Alteromonas/Salinimonas group</taxon>
        <taxon>Alteromonas</taxon>
    </lineage>
</organism>
<dbReference type="Pfam" id="PF01026">
    <property type="entry name" value="TatD_DNase"/>
    <property type="match status" value="1"/>
</dbReference>
<evidence type="ECO:0000313" key="6">
    <source>
        <dbReference type="Proteomes" id="UP000631300"/>
    </source>
</evidence>
<evidence type="ECO:0000313" key="5">
    <source>
        <dbReference type="EMBL" id="GGW85949.1"/>
    </source>
</evidence>
<evidence type="ECO:0000256" key="2">
    <source>
        <dbReference type="ARBA" id="ARBA00022723"/>
    </source>
</evidence>
<dbReference type="CDD" id="cd01310">
    <property type="entry name" value="TatD_DNAse"/>
    <property type="match status" value="1"/>
</dbReference>
<dbReference type="AlphaFoldDB" id="A0A918JNG5"/>
<dbReference type="PANTHER" id="PTHR46124">
    <property type="entry name" value="D-AMINOACYL-TRNA DEACYLASE"/>
    <property type="match status" value="1"/>
</dbReference>
<feature type="binding site" evidence="4">
    <location>
        <position position="7"/>
    </location>
    <ligand>
        <name>a divalent metal cation</name>
        <dbReference type="ChEBI" id="CHEBI:60240"/>
        <label>1</label>
    </ligand>
</feature>
<feature type="binding site" evidence="4">
    <location>
        <position position="155"/>
    </location>
    <ligand>
        <name>a divalent metal cation</name>
        <dbReference type="ChEBI" id="CHEBI:60240"/>
        <label>2</label>
    </ligand>
</feature>
<dbReference type="GO" id="GO:0046872">
    <property type="term" value="F:metal ion binding"/>
    <property type="evidence" value="ECO:0007669"/>
    <property type="project" value="UniProtKB-KW"/>
</dbReference>
<dbReference type="Proteomes" id="UP000631300">
    <property type="component" value="Unassembled WGS sequence"/>
</dbReference>
<dbReference type="PANTHER" id="PTHR46124:SF3">
    <property type="entry name" value="HYDROLASE"/>
    <property type="match status" value="1"/>
</dbReference>
<feature type="binding site" evidence="4">
    <location>
        <position position="131"/>
    </location>
    <ligand>
        <name>a divalent metal cation</name>
        <dbReference type="ChEBI" id="CHEBI:60240"/>
        <label>2</label>
    </ligand>
</feature>
<accession>A0A918JNG5</accession>
<dbReference type="RefSeq" id="WP_189405935.1">
    <property type="nucleotide sequence ID" value="NZ_BMXP01000004.1"/>
</dbReference>
<keyword evidence="2 4" id="KW-0479">Metal-binding</keyword>
<dbReference type="GO" id="GO:0016788">
    <property type="term" value="F:hydrolase activity, acting on ester bonds"/>
    <property type="evidence" value="ECO:0007669"/>
    <property type="project" value="InterPro"/>
</dbReference>
<keyword evidence="6" id="KW-1185">Reference proteome</keyword>
<dbReference type="PIRSF" id="PIRSF005902">
    <property type="entry name" value="DNase_TatD"/>
    <property type="match status" value="1"/>
</dbReference>
<dbReference type="InterPro" id="IPR001130">
    <property type="entry name" value="TatD-like"/>
</dbReference>
<dbReference type="SUPFAM" id="SSF51556">
    <property type="entry name" value="Metallo-dependent hydrolases"/>
    <property type="match status" value="1"/>
</dbReference>
<keyword evidence="3" id="KW-0378">Hydrolase</keyword>
<reference evidence="5" key="2">
    <citation type="submission" date="2020-09" db="EMBL/GenBank/DDBJ databases">
        <authorList>
            <person name="Sun Q."/>
            <person name="Kim S."/>
        </authorList>
    </citation>
    <scope>NUCLEOTIDE SEQUENCE</scope>
    <source>
        <strain evidence="5">KCTC 22164</strain>
    </source>
</reference>
<reference evidence="5" key="1">
    <citation type="journal article" date="2014" name="Int. J. Syst. Evol. Microbiol.">
        <title>Complete genome sequence of Corynebacterium casei LMG S-19264T (=DSM 44701T), isolated from a smear-ripened cheese.</title>
        <authorList>
            <consortium name="US DOE Joint Genome Institute (JGI-PGF)"/>
            <person name="Walter F."/>
            <person name="Albersmeier A."/>
            <person name="Kalinowski J."/>
            <person name="Ruckert C."/>
        </authorList>
    </citation>
    <scope>NUCLEOTIDE SEQUENCE</scope>
    <source>
        <strain evidence="5">KCTC 22164</strain>
    </source>
</reference>
<dbReference type="GO" id="GO:0005829">
    <property type="term" value="C:cytosol"/>
    <property type="evidence" value="ECO:0007669"/>
    <property type="project" value="TreeGrafter"/>
</dbReference>
<dbReference type="Gene3D" id="3.20.20.140">
    <property type="entry name" value="Metal-dependent hydrolases"/>
    <property type="match status" value="1"/>
</dbReference>
<evidence type="ECO:0000256" key="3">
    <source>
        <dbReference type="ARBA" id="ARBA00022801"/>
    </source>
</evidence>
<name>A0A918JNG5_9ALTE</name>
<dbReference type="PROSITE" id="PS01137">
    <property type="entry name" value="TATD_1"/>
    <property type="match status" value="1"/>
</dbReference>
<dbReference type="InterPro" id="IPR032466">
    <property type="entry name" value="Metal_Hydrolase"/>
</dbReference>
<feature type="binding site" evidence="4">
    <location>
        <position position="205"/>
    </location>
    <ligand>
        <name>a divalent metal cation</name>
        <dbReference type="ChEBI" id="CHEBI:60240"/>
        <label>1</label>
    </ligand>
</feature>
<evidence type="ECO:0000256" key="4">
    <source>
        <dbReference type="PIRSR" id="PIRSR005902-1"/>
    </source>
</evidence>
<evidence type="ECO:0000256" key="1">
    <source>
        <dbReference type="ARBA" id="ARBA00009275"/>
    </source>
</evidence>
<protein>
    <submittedName>
        <fullName evidence="5">Deoxyribonuclease</fullName>
    </submittedName>
</protein>
<gene>
    <name evidence="5" type="ORF">GCM10007391_19460</name>
</gene>